<feature type="transmembrane region" description="Helical" evidence="1">
    <location>
        <begin position="186"/>
        <end position="211"/>
    </location>
</feature>
<dbReference type="Proteomes" id="UP000015354">
    <property type="component" value="Unassembled WGS sequence"/>
</dbReference>
<feature type="transmembrane region" description="Helical" evidence="1">
    <location>
        <begin position="148"/>
        <end position="166"/>
    </location>
</feature>
<evidence type="ECO:0000313" key="3">
    <source>
        <dbReference type="Proteomes" id="UP000015354"/>
    </source>
</evidence>
<protein>
    <submittedName>
        <fullName evidence="2">Uncharacterized protein</fullName>
    </submittedName>
</protein>
<name>S9UCD5_9TRYP</name>
<keyword evidence="1" id="KW-1133">Transmembrane helix</keyword>
<comment type="caution">
    <text evidence="2">The sequence shown here is derived from an EMBL/GenBank/DDBJ whole genome shotgun (WGS) entry which is preliminary data.</text>
</comment>
<organism evidence="2 3">
    <name type="scientific">Strigomonas culicis</name>
    <dbReference type="NCBI Taxonomy" id="28005"/>
    <lineage>
        <taxon>Eukaryota</taxon>
        <taxon>Discoba</taxon>
        <taxon>Euglenozoa</taxon>
        <taxon>Kinetoplastea</taxon>
        <taxon>Metakinetoplastina</taxon>
        <taxon>Trypanosomatida</taxon>
        <taxon>Trypanosomatidae</taxon>
        <taxon>Strigomonadinae</taxon>
        <taxon>Strigomonas</taxon>
    </lineage>
</organism>
<evidence type="ECO:0000256" key="1">
    <source>
        <dbReference type="SAM" id="Phobius"/>
    </source>
</evidence>
<dbReference type="AlphaFoldDB" id="S9UCD5"/>
<gene>
    <name evidence="2" type="ORF">STCU_05103</name>
</gene>
<accession>S9UCD5</accession>
<dbReference type="EMBL" id="ATMH01005103">
    <property type="protein sequence ID" value="EPY28477.1"/>
    <property type="molecule type" value="Genomic_DNA"/>
</dbReference>
<keyword evidence="1" id="KW-0812">Transmembrane</keyword>
<dbReference type="OrthoDB" id="278279at2759"/>
<evidence type="ECO:0000313" key="2">
    <source>
        <dbReference type="EMBL" id="EPY28477.1"/>
    </source>
</evidence>
<sequence length="227" mass="26169">MTAAGWGGASDSKEVAKGSREEQIYYYENRIDRLQSSRARAASDLHVAEARLQQRGDEATIKVLREEQLKAALTLHNLEKEEAMLLAKLKPLYGVVSRQFFREQRDHIKRVMAFAQEASYDNAFYGIFFDLFQAESLSDLVAMFVERFVINYMIFYPLGVLYYALWSAPWSVWAYSSGISSVVPGLLAYVLSVFIMCTPLIALLSGLYFLVRRGNMNRFQRYRRHQD</sequence>
<proteinExistence type="predicted"/>
<keyword evidence="3" id="KW-1185">Reference proteome</keyword>
<reference evidence="2 3" key="1">
    <citation type="journal article" date="2013" name="PLoS ONE">
        <title>Predicting the Proteins of Angomonas deanei, Strigomonas culicis and Their Respective Endosymbionts Reveals New Aspects of the Trypanosomatidae Family.</title>
        <authorList>
            <person name="Motta M.C."/>
            <person name="Martins A.C."/>
            <person name="de Souza S.S."/>
            <person name="Catta-Preta C.M."/>
            <person name="Silva R."/>
            <person name="Klein C.C."/>
            <person name="de Almeida L.G."/>
            <person name="de Lima Cunha O."/>
            <person name="Ciapina L.P."/>
            <person name="Brocchi M."/>
            <person name="Colabardini A.C."/>
            <person name="de Araujo Lima B."/>
            <person name="Machado C.R."/>
            <person name="de Almeida Soares C.M."/>
            <person name="Probst C.M."/>
            <person name="de Menezes C.B."/>
            <person name="Thompson C.E."/>
            <person name="Bartholomeu D.C."/>
            <person name="Gradia D.F."/>
            <person name="Pavoni D.P."/>
            <person name="Grisard E.C."/>
            <person name="Fantinatti-Garboggini F."/>
            <person name="Marchini F.K."/>
            <person name="Rodrigues-Luiz G.F."/>
            <person name="Wagner G."/>
            <person name="Goldman G.H."/>
            <person name="Fietto J.L."/>
            <person name="Elias M.C."/>
            <person name="Goldman M.H."/>
            <person name="Sagot M.F."/>
            <person name="Pereira M."/>
            <person name="Stoco P.H."/>
            <person name="de Mendonca-Neto R.P."/>
            <person name="Teixeira S.M."/>
            <person name="Maciel T.E."/>
            <person name="de Oliveira Mendes T.A."/>
            <person name="Urmenyi T.P."/>
            <person name="de Souza W."/>
            <person name="Schenkman S."/>
            <person name="de Vasconcelos A.T."/>
        </authorList>
    </citation>
    <scope>NUCLEOTIDE SEQUENCE [LARGE SCALE GENOMIC DNA]</scope>
</reference>
<keyword evidence="1" id="KW-0472">Membrane</keyword>